<dbReference type="RefSeq" id="WP_076487390.1">
    <property type="nucleotide sequence ID" value="NZ_FTMS01000001.1"/>
</dbReference>
<dbReference type="Gene3D" id="2.70.98.10">
    <property type="match status" value="1"/>
</dbReference>
<dbReference type="OrthoDB" id="8476at2"/>
<dbReference type="InterPro" id="IPR011330">
    <property type="entry name" value="Glyco_hydro/deAcase_b/a-brl"/>
</dbReference>
<keyword evidence="2" id="KW-0119">Carbohydrate metabolism</keyword>
<dbReference type="PANTHER" id="PTHR36306">
    <property type="entry name" value="ALPHA-AMYLASE-RELATED-RELATED"/>
    <property type="match status" value="1"/>
</dbReference>
<dbReference type="InterPro" id="IPR004300">
    <property type="entry name" value="Glyco_hydro_57_N"/>
</dbReference>
<feature type="domain" description="Alpha-amylase/4-alpha-glucanotransferase central" evidence="5">
    <location>
        <begin position="314"/>
        <end position="390"/>
    </location>
</feature>
<dbReference type="InterPro" id="IPR052046">
    <property type="entry name" value="GH57_Enzymes"/>
</dbReference>
<dbReference type="Pfam" id="PF09095">
    <property type="entry name" value="AmyA-gluTrfs_C"/>
    <property type="match status" value="2"/>
</dbReference>
<evidence type="ECO:0000313" key="8">
    <source>
        <dbReference type="Proteomes" id="UP000186400"/>
    </source>
</evidence>
<dbReference type="SUPFAM" id="SSF88688">
    <property type="entry name" value="Families 57/38 glycoside transferase middle domain"/>
    <property type="match status" value="1"/>
</dbReference>
<dbReference type="Gene3D" id="3.20.110.20">
    <property type="match status" value="1"/>
</dbReference>
<feature type="domain" description="Alpha-amylase/4-alpha-glucanotransferase C-terminal" evidence="6">
    <location>
        <begin position="466"/>
        <end position="634"/>
    </location>
</feature>
<protein>
    <submittedName>
        <fullName evidence="7">Alpha-amylase</fullName>
    </submittedName>
</protein>
<feature type="domain" description="Alpha-amylase/4-alpha-glucanotransferase C-terminal" evidence="6">
    <location>
        <begin position="406"/>
        <end position="459"/>
    </location>
</feature>
<dbReference type="GO" id="GO:0003824">
    <property type="term" value="F:catalytic activity"/>
    <property type="evidence" value="ECO:0007669"/>
    <property type="project" value="InterPro"/>
</dbReference>
<sequence>MSSINLILGSHNSQILDLSEADQKAQYEYSIKPFLKLLYNRRDLNFTLYYSGLLLEWLEKHHSEFVDVLLEMVRRKQVELLGGAFFEPLLPLIPKTDRIGQIERMTTHLRKCFGRRPRGAWVPESVWDQRIAASMNTGGLDYVLLRESVFGGGLPLENQFWPVLTEDQGKTLLVLPVAHHLSETLFQQTPEDVMAFLRRVNEENPPRQGGDNSALRPVVALMFNGAQIGYSPEQSAAAMVWYERFLDLVTANRDWIHVDVPGRMLQQGRPVDRVYAPASTVSALLGRLSPKGASEEDREPPGSGEALRMEKSSFRSIMEMYPESARLYARMQHTHVLVNQIRGDKYRKMTAREELWRGQSHFAYWPNSSGGIYRSNLRKATYAALIEAEKTTRERGVFIPAISRVDVDLDGREEVLYQGNEINAYLHRFGARLFELDCISKNWNYLDTFQRCPEEFHDEATVTAGYDLWPRAGFVDHLLLPENTAAEFSRGERRSLCDISSLEYQIKSLDKDHNAVVFRGTCRTDDTLVELVLQKRYRFIKNRIEVDYEIENTGMEALEAVFAVELNLSFHSLEVDSLRLHVRQGRLRQEIAPDMTELQGISDIQFHDLRNNTRIQVNPGERPDLWSFPVEAVGFLGDRLHWFYQSNCSVFRWPLNLSPGEARTISLSVKVEQNR</sequence>
<dbReference type="Proteomes" id="UP000186400">
    <property type="component" value="Unassembled WGS sequence"/>
</dbReference>
<dbReference type="InterPro" id="IPR011013">
    <property type="entry name" value="Gal_mutarotase_sf_dom"/>
</dbReference>
<accession>A0A1N6NAY9</accession>
<dbReference type="InterPro" id="IPR014718">
    <property type="entry name" value="GH-type_carb-bd"/>
</dbReference>
<dbReference type="InterPro" id="IPR028995">
    <property type="entry name" value="Glyco_hydro_57/38_cen_sf"/>
</dbReference>
<reference evidence="7 8" key="1">
    <citation type="submission" date="2017-01" db="EMBL/GenBank/DDBJ databases">
        <authorList>
            <person name="Mah S.A."/>
            <person name="Swanson W.J."/>
            <person name="Moy G.W."/>
            <person name="Vacquier V.D."/>
        </authorList>
    </citation>
    <scope>NUCLEOTIDE SEQUENCE [LARGE SCALE GENOMIC DNA]</scope>
    <source>
        <strain evidence="7 8">ASpG1</strain>
    </source>
</reference>
<evidence type="ECO:0000259" key="6">
    <source>
        <dbReference type="Pfam" id="PF09095"/>
    </source>
</evidence>
<dbReference type="SUPFAM" id="SSF88713">
    <property type="entry name" value="Glycoside hydrolase/deacetylase"/>
    <property type="match status" value="1"/>
</dbReference>
<dbReference type="InterPro" id="IPR015179">
    <property type="entry name" value="A-amylase/a-glucTrfase_C"/>
</dbReference>
<gene>
    <name evidence="7" type="ORF">SAMN05920897_101162</name>
</gene>
<proteinExistence type="inferred from homology"/>
<dbReference type="GO" id="GO:0005975">
    <property type="term" value="P:carbohydrate metabolic process"/>
    <property type="evidence" value="ECO:0007669"/>
    <property type="project" value="InterPro"/>
</dbReference>
<comment type="similarity">
    <text evidence="1">Belongs to the glycosyl hydrolase 57 family.</text>
</comment>
<feature type="domain" description="Glycoside hydrolase family 57 N-terminal" evidence="4">
    <location>
        <begin position="30"/>
        <end position="239"/>
    </location>
</feature>
<evidence type="ECO:0000313" key="7">
    <source>
        <dbReference type="EMBL" id="SIP89234.1"/>
    </source>
</evidence>
<evidence type="ECO:0000256" key="1">
    <source>
        <dbReference type="ARBA" id="ARBA00006821"/>
    </source>
</evidence>
<name>A0A1N6NAY9_9SPIO</name>
<dbReference type="PANTHER" id="PTHR36306:SF1">
    <property type="entry name" value="ALPHA-AMYLASE-RELATED"/>
    <property type="match status" value="1"/>
</dbReference>
<dbReference type="AlphaFoldDB" id="A0A1N6NAY9"/>
<organism evidence="7 8">
    <name type="scientific">Alkalispirochaeta americana</name>
    <dbReference type="NCBI Taxonomy" id="159291"/>
    <lineage>
        <taxon>Bacteria</taxon>
        <taxon>Pseudomonadati</taxon>
        <taxon>Spirochaetota</taxon>
        <taxon>Spirochaetia</taxon>
        <taxon>Spirochaetales</taxon>
        <taxon>Spirochaetaceae</taxon>
        <taxon>Alkalispirochaeta</taxon>
    </lineage>
</organism>
<evidence type="ECO:0000259" key="4">
    <source>
        <dbReference type="Pfam" id="PF03065"/>
    </source>
</evidence>
<keyword evidence="8" id="KW-1185">Reference proteome</keyword>
<dbReference type="Pfam" id="PF09094">
    <property type="entry name" value="AmyA-A_glucT_m"/>
    <property type="match status" value="1"/>
</dbReference>
<feature type="region of interest" description="Disordered" evidence="3">
    <location>
        <begin position="287"/>
        <end position="307"/>
    </location>
</feature>
<dbReference type="Pfam" id="PF03065">
    <property type="entry name" value="Glyco_hydro_57"/>
    <property type="match status" value="1"/>
</dbReference>
<evidence type="ECO:0000259" key="5">
    <source>
        <dbReference type="Pfam" id="PF09094"/>
    </source>
</evidence>
<dbReference type="InterPro" id="IPR015178">
    <property type="entry name" value="A-amylase/a-glucTrfase_central"/>
</dbReference>
<dbReference type="EMBL" id="FTMS01000001">
    <property type="protein sequence ID" value="SIP89234.1"/>
    <property type="molecule type" value="Genomic_DNA"/>
</dbReference>
<dbReference type="STRING" id="159291.SAMN05920897_101162"/>
<evidence type="ECO:0000256" key="3">
    <source>
        <dbReference type="SAM" id="MobiDB-lite"/>
    </source>
</evidence>
<dbReference type="GO" id="GO:0030246">
    <property type="term" value="F:carbohydrate binding"/>
    <property type="evidence" value="ECO:0007669"/>
    <property type="project" value="InterPro"/>
</dbReference>
<dbReference type="SUPFAM" id="SSF74650">
    <property type="entry name" value="Galactose mutarotase-like"/>
    <property type="match status" value="1"/>
</dbReference>
<evidence type="ECO:0000256" key="2">
    <source>
        <dbReference type="ARBA" id="ARBA00023277"/>
    </source>
</evidence>